<evidence type="ECO:0000256" key="7">
    <source>
        <dbReference type="ARBA" id="ARBA00047899"/>
    </source>
</evidence>
<dbReference type="AlphaFoldDB" id="A0A4U6UU76"/>
<dbReference type="GO" id="GO:0005524">
    <property type="term" value="F:ATP binding"/>
    <property type="evidence" value="ECO:0007669"/>
    <property type="project" value="UniProtKB-KW"/>
</dbReference>
<dbReference type="Gene3D" id="1.10.510.10">
    <property type="entry name" value="Transferase(Phosphotransferase) domain 1"/>
    <property type="match status" value="1"/>
</dbReference>
<dbReference type="InterPro" id="IPR008271">
    <property type="entry name" value="Ser/Thr_kinase_AS"/>
</dbReference>
<evidence type="ECO:0000313" key="12">
    <source>
        <dbReference type="Proteomes" id="UP000298652"/>
    </source>
</evidence>
<evidence type="ECO:0000313" key="11">
    <source>
        <dbReference type="EMBL" id="TKW19302.1"/>
    </source>
</evidence>
<evidence type="ECO:0000256" key="9">
    <source>
        <dbReference type="SAM" id="MobiDB-lite"/>
    </source>
</evidence>
<dbReference type="InterPro" id="IPR036322">
    <property type="entry name" value="WD40_repeat_dom_sf"/>
</dbReference>
<keyword evidence="4" id="KW-0547">Nucleotide-binding</keyword>
<gene>
    <name evidence="11" type="ORF">SEVIR_4G011200v2</name>
</gene>
<dbReference type="Pfam" id="PF00069">
    <property type="entry name" value="Pkinase"/>
    <property type="match status" value="1"/>
</dbReference>
<comment type="catalytic activity">
    <reaction evidence="8">
        <text>L-seryl-[protein] + ATP = O-phospho-L-seryl-[protein] + ADP + H(+)</text>
        <dbReference type="Rhea" id="RHEA:17989"/>
        <dbReference type="Rhea" id="RHEA-COMP:9863"/>
        <dbReference type="Rhea" id="RHEA-COMP:11604"/>
        <dbReference type="ChEBI" id="CHEBI:15378"/>
        <dbReference type="ChEBI" id="CHEBI:29999"/>
        <dbReference type="ChEBI" id="CHEBI:30616"/>
        <dbReference type="ChEBI" id="CHEBI:83421"/>
        <dbReference type="ChEBI" id="CHEBI:456216"/>
        <dbReference type="EC" id="2.7.11.1"/>
    </reaction>
</comment>
<dbReference type="PROSITE" id="PS00108">
    <property type="entry name" value="PROTEIN_KINASE_ST"/>
    <property type="match status" value="1"/>
</dbReference>
<reference evidence="11" key="1">
    <citation type="submission" date="2019-03" db="EMBL/GenBank/DDBJ databases">
        <title>WGS assembly of Setaria viridis.</title>
        <authorList>
            <person name="Huang P."/>
            <person name="Jenkins J."/>
            <person name="Grimwood J."/>
            <person name="Barry K."/>
            <person name="Healey A."/>
            <person name="Mamidi S."/>
            <person name="Sreedasyam A."/>
            <person name="Shu S."/>
            <person name="Feldman M."/>
            <person name="Wu J."/>
            <person name="Yu Y."/>
            <person name="Chen C."/>
            <person name="Johnson J."/>
            <person name="Rokhsar D."/>
            <person name="Baxter I."/>
            <person name="Schmutz J."/>
            <person name="Brutnell T."/>
            <person name="Kellogg E."/>
        </authorList>
    </citation>
    <scope>NUCLEOTIDE SEQUENCE [LARGE SCALE GENOMIC DNA]</scope>
</reference>
<dbReference type="SUPFAM" id="SSF56112">
    <property type="entry name" value="Protein kinase-like (PK-like)"/>
    <property type="match status" value="1"/>
</dbReference>
<dbReference type="SMART" id="SM00220">
    <property type="entry name" value="S_TKc"/>
    <property type="match status" value="1"/>
</dbReference>
<dbReference type="InterPro" id="IPR000719">
    <property type="entry name" value="Prot_kinase_dom"/>
</dbReference>
<name>A0A4U6UU76_SETVI</name>
<evidence type="ECO:0000256" key="1">
    <source>
        <dbReference type="ARBA" id="ARBA00012513"/>
    </source>
</evidence>
<evidence type="ECO:0000256" key="3">
    <source>
        <dbReference type="ARBA" id="ARBA00022679"/>
    </source>
</evidence>
<evidence type="ECO:0000259" key="10">
    <source>
        <dbReference type="PROSITE" id="PS50011"/>
    </source>
</evidence>
<keyword evidence="2" id="KW-0723">Serine/threonine-protein kinase</keyword>
<proteinExistence type="predicted"/>
<keyword evidence="6" id="KW-0067">ATP-binding</keyword>
<evidence type="ECO:0000256" key="5">
    <source>
        <dbReference type="ARBA" id="ARBA00022777"/>
    </source>
</evidence>
<dbReference type="InterPro" id="IPR015943">
    <property type="entry name" value="WD40/YVTN_repeat-like_dom_sf"/>
</dbReference>
<evidence type="ECO:0000256" key="6">
    <source>
        <dbReference type="ARBA" id="ARBA00022840"/>
    </source>
</evidence>
<dbReference type="Pfam" id="PF00400">
    <property type="entry name" value="WD40"/>
    <property type="match status" value="1"/>
</dbReference>
<dbReference type="Proteomes" id="UP000298652">
    <property type="component" value="Chromosome 4"/>
</dbReference>
<sequence>MMKAWSQALFLSHFSRTSQGISPRMQRLAVEHLQRYTRCVVYPTNGMYNPFLTCLCYKISNNQRCNLKGRLGNGMVAVKRLEKIKREDYKFQDNELSCLIKAKHKNIVRLLGYCCVAEKEWVPMPGPEGWSWEDANRQLLLCSEYLPNGSLDRYIKDESCRFQWSTRYQIIKGICEGLAYLHQQTKPIIHRDLKPENILLDHNMVPKIADFGLSRIFSEGQIDASTVNFAGTFGYVAPEVCKFGTRGFRISRKADIYSLGVIIMDLLVGHDKNNFLWNEQGGRCKVDKVLQIWEEAFKTLAWNRKLVKQQVKLCAQIAMKCMDMDPRDETTGASVSKERTTPEQRPTASEITRRLAKMEQSNLPAPEKLSLVRPTESEALSALDIHPRVLCFHFKAGLGSRCLLNLTNRFDDHYVGFQIETPQGIYAGTKYGGIVGPLNTRVVKVTLNGLLSKGLDDPPVDTGVVKIQTIKMSKMRVDDLSSKGIIDNEGLFATKFRQNQLENISKSTEDASFGGKWLHETVLTAVICPSSSVGEVAGEEYDKIHSIDVHPAKPWILMSHGETISIWNYEAQEQEKSFKPGNKEGTFKRGRTTIKLVKFMPRDTEQWIVTGDSSGVIRVILYDKEKEMKTFRHDTGAAITSLAIHPEKPLLLSADADGVIWLETWQDDSVIGNTCNHTASHEVPARRTQVKFNPKDYYNTFVSTDEHGRMKVWKVNYSTQPPTAMLEEGKLGQDNGLSTEPFDYVCADDSGQQYMITVKKLVGGAIAYKWDWDLQAEENPYTIVFQGQLITAMSCHPTLPVIVLGTWSDSDPCAISLWNSTNNRVEKVFDGSDLHKIEEFGFIGSTRLVVRYEGDEYKGIKDGIRVLEIDMTRIAYQQ</sequence>
<dbReference type="FunFam" id="1.10.510.10:FF:001023">
    <property type="entry name" value="Os07g0541700 protein"/>
    <property type="match status" value="1"/>
</dbReference>
<dbReference type="EMBL" id="CM016555">
    <property type="protein sequence ID" value="TKW19302.1"/>
    <property type="molecule type" value="Genomic_DNA"/>
</dbReference>
<dbReference type="PANTHER" id="PTHR45707:SF70">
    <property type="entry name" value="PROTEIN KINASE DOMAIN-CONTAINING PROTEIN"/>
    <property type="match status" value="1"/>
</dbReference>
<dbReference type="EC" id="2.7.11.1" evidence="1"/>
<evidence type="ECO:0000256" key="2">
    <source>
        <dbReference type="ARBA" id="ARBA00022527"/>
    </source>
</evidence>
<dbReference type="InterPro" id="IPR001680">
    <property type="entry name" value="WD40_rpt"/>
</dbReference>
<dbReference type="Gramene" id="TKW19302">
    <property type="protein sequence ID" value="TKW19302"/>
    <property type="gene ID" value="SEVIR_4G011200v2"/>
</dbReference>
<evidence type="ECO:0000256" key="8">
    <source>
        <dbReference type="ARBA" id="ARBA00048679"/>
    </source>
</evidence>
<keyword evidence="12" id="KW-1185">Reference proteome</keyword>
<keyword evidence="5" id="KW-0418">Kinase</keyword>
<dbReference type="SUPFAM" id="SSF50978">
    <property type="entry name" value="WD40 repeat-like"/>
    <property type="match status" value="1"/>
</dbReference>
<dbReference type="PANTHER" id="PTHR45707">
    <property type="entry name" value="C2 CALCIUM/LIPID-BINDING PLANT PHOSPHORIBOSYLTRANSFERASE FAMILY PROTEIN"/>
    <property type="match status" value="1"/>
</dbReference>
<evidence type="ECO:0000256" key="4">
    <source>
        <dbReference type="ARBA" id="ARBA00022741"/>
    </source>
</evidence>
<keyword evidence="3" id="KW-0808">Transferase</keyword>
<protein>
    <recommendedName>
        <fullName evidence="1">non-specific serine/threonine protein kinase</fullName>
        <ecNumber evidence="1">2.7.11.1</ecNumber>
    </recommendedName>
</protein>
<feature type="compositionally biased region" description="Basic and acidic residues" evidence="9">
    <location>
        <begin position="325"/>
        <end position="342"/>
    </location>
</feature>
<dbReference type="PROSITE" id="PS50011">
    <property type="entry name" value="PROTEIN_KINASE_DOM"/>
    <property type="match status" value="1"/>
</dbReference>
<feature type="domain" description="Protein kinase" evidence="10">
    <location>
        <begin position="37"/>
        <end position="363"/>
    </location>
</feature>
<comment type="catalytic activity">
    <reaction evidence="7">
        <text>L-threonyl-[protein] + ATP = O-phospho-L-threonyl-[protein] + ADP + H(+)</text>
        <dbReference type="Rhea" id="RHEA:46608"/>
        <dbReference type="Rhea" id="RHEA-COMP:11060"/>
        <dbReference type="Rhea" id="RHEA-COMP:11605"/>
        <dbReference type="ChEBI" id="CHEBI:15378"/>
        <dbReference type="ChEBI" id="CHEBI:30013"/>
        <dbReference type="ChEBI" id="CHEBI:30616"/>
        <dbReference type="ChEBI" id="CHEBI:61977"/>
        <dbReference type="ChEBI" id="CHEBI:456216"/>
        <dbReference type="EC" id="2.7.11.1"/>
    </reaction>
</comment>
<accession>A0A4U6UU76</accession>
<organism evidence="11 12">
    <name type="scientific">Setaria viridis</name>
    <name type="common">Green bristlegrass</name>
    <name type="synonym">Setaria italica subsp. viridis</name>
    <dbReference type="NCBI Taxonomy" id="4556"/>
    <lineage>
        <taxon>Eukaryota</taxon>
        <taxon>Viridiplantae</taxon>
        <taxon>Streptophyta</taxon>
        <taxon>Embryophyta</taxon>
        <taxon>Tracheophyta</taxon>
        <taxon>Spermatophyta</taxon>
        <taxon>Magnoliopsida</taxon>
        <taxon>Liliopsida</taxon>
        <taxon>Poales</taxon>
        <taxon>Poaceae</taxon>
        <taxon>PACMAD clade</taxon>
        <taxon>Panicoideae</taxon>
        <taxon>Panicodae</taxon>
        <taxon>Paniceae</taxon>
        <taxon>Cenchrinae</taxon>
        <taxon>Setaria</taxon>
    </lineage>
</organism>
<dbReference type="GO" id="GO:0004674">
    <property type="term" value="F:protein serine/threonine kinase activity"/>
    <property type="evidence" value="ECO:0007669"/>
    <property type="project" value="UniProtKB-KW"/>
</dbReference>
<dbReference type="InterPro" id="IPR011009">
    <property type="entry name" value="Kinase-like_dom_sf"/>
</dbReference>
<feature type="region of interest" description="Disordered" evidence="9">
    <location>
        <begin position="325"/>
        <end position="350"/>
    </location>
</feature>
<dbReference type="SMART" id="SM00320">
    <property type="entry name" value="WD40"/>
    <property type="match status" value="4"/>
</dbReference>
<dbReference type="Gene3D" id="2.130.10.10">
    <property type="entry name" value="YVTN repeat-like/Quinoprotein amine dehydrogenase"/>
    <property type="match status" value="1"/>
</dbReference>